<feature type="non-terminal residue" evidence="1">
    <location>
        <position position="1"/>
    </location>
</feature>
<proteinExistence type="predicted"/>
<name>A0ABN7XAX0_GIGMA</name>
<feature type="non-terminal residue" evidence="1">
    <location>
        <position position="66"/>
    </location>
</feature>
<organism evidence="1 2">
    <name type="scientific">Gigaspora margarita</name>
    <dbReference type="NCBI Taxonomy" id="4874"/>
    <lineage>
        <taxon>Eukaryota</taxon>
        <taxon>Fungi</taxon>
        <taxon>Fungi incertae sedis</taxon>
        <taxon>Mucoromycota</taxon>
        <taxon>Glomeromycotina</taxon>
        <taxon>Glomeromycetes</taxon>
        <taxon>Diversisporales</taxon>
        <taxon>Gigasporaceae</taxon>
        <taxon>Gigaspora</taxon>
    </lineage>
</organism>
<reference evidence="1 2" key="1">
    <citation type="submission" date="2021-06" db="EMBL/GenBank/DDBJ databases">
        <authorList>
            <person name="Kallberg Y."/>
            <person name="Tangrot J."/>
            <person name="Rosling A."/>
        </authorList>
    </citation>
    <scope>NUCLEOTIDE SEQUENCE [LARGE SCALE GENOMIC DNA]</scope>
    <source>
        <strain evidence="1 2">120-4 pot B 10/14</strain>
    </source>
</reference>
<sequence>SQLQLQFYLKENSQLTKHYHKILAHLTAWIRFKGKIDVASTWSWKLKAIKIGELEGQHFSVQKALK</sequence>
<gene>
    <name evidence="1" type="ORF">GMARGA_LOCUS41214</name>
</gene>
<evidence type="ECO:0000313" key="1">
    <source>
        <dbReference type="EMBL" id="CAG8852393.1"/>
    </source>
</evidence>
<evidence type="ECO:0000313" key="2">
    <source>
        <dbReference type="Proteomes" id="UP000789901"/>
    </source>
</evidence>
<dbReference type="EMBL" id="CAJVQB010111484">
    <property type="protein sequence ID" value="CAG8852393.1"/>
    <property type="molecule type" value="Genomic_DNA"/>
</dbReference>
<comment type="caution">
    <text evidence="1">The sequence shown here is derived from an EMBL/GenBank/DDBJ whole genome shotgun (WGS) entry which is preliminary data.</text>
</comment>
<accession>A0ABN7XAX0</accession>
<keyword evidence="2" id="KW-1185">Reference proteome</keyword>
<dbReference type="Proteomes" id="UP000789901">
    <property type="component" value="Unassembled WGS sequence"/>
</dbReference>
<protein>
    <submittedName>
        <fullName evidence="1">32282_t:CDS:1</fullName>
    </submittedName>
</protein>